<dbReference type="GO" id="GO:0005524">
    <property type="term" value="F:ATP binding"/>
    <property type="evidence" value="ECO:0007669"/>
    <property type="project" value="UniProtKB-UniRule"/>
</dbReference>
<feature type="domain" description="Kinesin motor" evidence="2">
    <location>
        <begin position="52"/>
        <end position="385"/>
    </location>
</feature>
<dbReference type="AlphaFoldDB" id="A0A9Q9AWW2"/>
<comment type="similarity">
    <text evidence="1">Belongs to the TRAFAC class myosin-kinesin ATPase superfamily. Kinesin family.</text>
</comment>
<keyword evidence="1" id="KW-0547">Nucleotide-binding</keyword>
<dbReference type="SUPFAM" id="SSF52540">
    <property type="entry name" value="P-loop containing nucleoside triphosphate hydrolases"/>
    <property type="match status" value="1"/>
</dbReference>
<evidence type="ECO:0000256" key="1">
    <source>
        <dbReference type="PROSITE-ProRule" id="PRU00283"/>
    </source>
</evidence>
<dbReference type="PRINTS" id="PR00380">
    <property type="entry name" value="KINESINHEAVY"/>
</dbReference>
<dbReference type="GO" id="GO:0007052">
    <property type="term" value="P:mitotic spindle organization"/>
    <property type="evidence" value="ECO:0007669"/>
    <property type="project" value="TreeGrafter"/>
</dbReference>
<gene>
    <name evidence="3" type="ORF">Slin15195_G066200</name>
</gene>
<dbReference type="InterPro" id="IPR027417">
    <property type="entry name" value="P-loop_NTPase"/>
</dbReference>
<dbReference type="InterPro" id="IPR001752">
    <property type="entry name" value="Kinesin_motor_dom"/>
</dbReference>
<proteinExistence type="inferred from homology"/>
<dbReference type="Proteomes" id="UP001056384">
    <property type="component" value="Chromosome 5"/>
</dbReference>
<keyword evidence="4" id="KW-1185">Reference proteome</keyword>
<feature type="binding site" evidence="1">
    <location>
        <begin position="148"/>
        <end position="155"/>
    </location>
    <ligand>
        <name>ATP</name>
        <dbReference type="ChEBI" id="CHEBI:30616"/>
    </ligand>
</feature>
<evidence type="ECO:0000313" key="4">
    <source>
        <dbReference type="Proteomes" id="UP001056384"/>
    </source>
</evidence>
<protein>
    <submittedName>
        <fullName evidence="3">Kinesin-like protein</fullName>
    </submittedName>
</protein>
<dbReference type="InterPro" id="IPR027640">
    <property type="entry name" value="Kinesin-like_fam"/>
</dbReference>
<dbReference type="PANTHER" id="PTHR47969:SF9">
    <property type="entry name" value="KINESIN-LIKE PROTEIN"/>
    <property type="match status" value="1"/>
</dbReference>
<dbReference type="GO" id="GO:0007018">
    <property type="term" value="P:microtubule-based movement"/>
    <property type="evidence" value="ECO:0007669"/>
    <property type="project" value="InterPro"/>
</dbReference>
<accession>A0A9Q9AWW2</accession>
<dbReference type="EMBL" id="CP099422">
    <property type="protein sequence ID" value="USW53301.1"/>
    <property type="molecule type" value="Genomic_DNA"/>
</dbReference>
<dbReference type="PROSITE" id="PS50067">
    <property type="entry name" value="KINESIN_MOTOR_2"/>
    <property type="match status" value="1"/>
</dbReference>
<name>A0A9Q9AWW2_9PEZI</name>
<keyword evidence="1" id="KW-0505">Motor protein</keyword>
<keyword evidence="1" id="KW-0067">ATP-binding</keyword>
<dbReference type="Pfam" id="PF00225">
    <property type="entry name" value="Kinesin"/>
    <property type="match status" value="1"/>
</dbReference>
<dbReference type="PANTHER" id="PTHR47969">
    <property type="entry name" value="CHROMOSOME-ASSOCIATED KINESIN KIF4A-RELATED"/>
    <property type="match status" value="1"/>
</dbReference>
<dbReference type="GO" id="GO:0051231">
    <property type="term" value="P:spindle elongation"/>
    <property type="evidence" value="ECO:0007669"/>
    <property type="project" value="TreeGrafter"/>
</dbReference>
<evidence type="ECO:0000259" key="2">
    <source>
        <dbReference type="PROSITE" id="PS50067"/>
    </source>
</evidence>
<reference evidence="3" key="1">
    <citation type="submission" date="2022-06" db="EMBL/GenBank/DDBJ databases">
        <title>Complete genome sequences of two strains of the flax pathogen Septoria linicola.</title>
        <authorList>
            <person name="Lapalu N."/>
            <person name="Simon A."/>
            <person name="Demenou B."/>
            <person name="Paumier D."/>
            <person name="Guillot M.-P."/>
            <person name="Gout L."/>
            <person name="Valade R."/>
        </authorList>
    </citation>
    <scope>NUCLEOTIDE SEQUENCE</scope>
    <source>
        <strain evidence="3">SE15195</strain>
    </source>
</reference>
<evidence type="ECO:0000313" key="3">
    <source>
        <dbReference type="EMBL" id="USW53301.1"/>
    </source>
</evidence>
<dbReference type="InterPro" id="IPR036961">
    <property type="entry name" value="Kinesin_motor_dom_sf"/>
</dbReference>
<dbReference type="SMART" id="SM00129">
    <property type="entry name" value="KISc"/>
    <property type="match status" value="1"/>
</dbReference>
<dbReference type="Gene3D" id="3.40.850.10">
    <property type="entry name" value="Kinesin motor domain"/>
    <property type="match status" value="1"/>
</dbReference>
<sequence length="388" mass="42513">MDDFYRENAALYKKLVDAFDPNATATHFSRHHPAASDRVKPQDCPSDQVSNAMLVVARIRPMLADDLAERFPCAAYARFDEKTGQSKMIDLHNLYNYPYGPPKLKSTKHNLDIIYSADTTTEAIYNDQVAELVSLARSGGTGTLFAYGQTGSGKTYTISKLQELAACSLLDQTSDRSHIELYITICDLAGNSAFDLLNSRKPVSILQDASGEIHLSGAQERRLPTRAEVLDLLAEAAAFRQTAPTLKNDTSSRSHSICRIRIKDKTLDADTPGGLLYLVDLAGSEAARDIVSHGADRMRETREINMSLSVLKECIRGRAEGVRNPEKKVHIPVRGSALTRVLKHVFEPGSASESKTVVIACVNPSLADVTASKNTLRYAEMLRASGQV</sequence>
<dbReference type="GO" id="GO:0008017">
    <property type="term" value="F:microtubule binding"/>
    <property type="evidence" value="ECO:0007669"/>
    <property type="project" value="InterPro"/>
</dbReference>
<organism evidence="3 4">
    <name type="scientific">Septoria linicola</name>
    <dbReference type="NCBI Taxonomy" id="215465"/>
    <lineage>
        <taxon>Eukaryota</taxon>
        <taxon>Fungi</taxon>
        <taxon>Dikarya</taxon>
        <taxon>Ascomycota</taxon>
        <taxon>Pezizomycotina</taxon>
        <taxon>Dothideomycetes</taxon>
        <taxon>Dothideomycetidae</taxon>
        <taxon>Mycosphaerellales</taxon>
        <taxon>Mycosphaerellaceae</taxon>
        <taxon>Septoria</taxon>
    </lineage>
</organism>
<dbReference type="GO" id="GO:0003777">
    <property type="term" value="F:microtubule motor activity"/>
    <property type="evidence" value="ECO:0007669"/>
    <property type="project" value="InterPro"/>
</dbReference>
<dbReference type="GO" id="GO:0005875">
    <property type="term" value="C:microtubule associated complex"/>
    <property type="evidence" value="ECO:0007669"/>
    <property type="project" value="TreeGrafter"/>
</dbReference>